<accession>A0AAD9ZGL8</accession>
<comment type="caution">
    <text evidence="3">The sequence shown here is derived from an EMBL/GenBank/DDBJ whole genome shotgun (WGS) entry which is preliminary data.</text>
</comment>
<keyword evidence="4" id="KW-1185">Reference proteome</keyword>
<evidence type="ECO:0000256" key="1">
    <source>
        <dbReference type="SAM" id="MobiDB-lite"/>
    </source>
</evidence>
<protein>
    <recommendedName>
        <fullName evidence="2">Ubiquitin-like domain-containing protein</fullName>
    </recommendedName>
</protein>
<dbReference type="PANTHER" id="PTHR38886">
    <property type="entry name" value="SESA DOMAIN-CONTAINING PROTEIN"/>
    <property type="match status" value="1"/>
</dbReference>
<evidence type="ECO:0000259" key="2">
    <source>
        <dbReference type="Pfam" id="PF22893"/>
    </source>
</evidence>
<dbReference type="AlphaFoldDB" id="A0AAD9ZGL8"/>
<evidence type="ECO:0000313" key="4">
    <source>
        <dbReference type="Proteomes" id="UP001276659"/>
    </source>
</evidence>
<proteinExistence type="predicted"/>
<dbReference type="Pfam" id="PF22893">
    <property type="entry name" value="ULD_2"/>
    <property type="match status" value="1"/>
</dbReference>
<gene>
    <name evidence="3" type="ORF">OEA41_000143</name>
</gene>
<dbReference type="InterPro" id="IPR054464">
    <property type="entry name" value="ULD_fung"/>
</dbReference>
<dbReference type="Proteomes" id="UP001276659">
    <property type="component" value="Unassembled WGS sequence"/>
</dbReference>
<sequence length="415" mass="46853">MSFGFSVGDFITTGKLILDIISSLRSSAIAEYRELILELDGLQRALHGIEHLKSDPSQEAAINGIKVAALMCQYPLDEFAGNLRKFEGLSGTAANKATKLEAPKLDVVSQLKTLVDLASKIWQLNLQIMDCIASLQTSNRLPDLRFTWAQEPVRFEDALGRVLPVPSEYNWRCYKKLEAIILDQFQDGLGHQKVRAGEYELFKSLDSSQIVDRSVEEPLTPGLAITMAIIFGHHQNAGNLTPNLRGTKRKLHNMSDTEQLDTQKVHAILRTERKRYKNVRFHFTKMTDTPNLPNIRAPAGKMRSGKMRSGNRLGEARPSHYPMYRWGSKSTCTVSSGITHVDEDWTAHRTEVHSRNKYCASERQQNDDYLHRQSAAQFNKDDATSLSCKFLSKLLFRSFDLDPNKTLEPSRSNGT</sequence>
<organism evidence="3 4">
    <name type="scientific">Lepraria neglecta</name>
    <dbReference type="NCBI Taxonomy" id="209136"/>
    <lineage>
        <taxon>Eukaryota</taxon>
        <taxon>Fungi</taxon>
        <taxon>Dikarya</taxon>
        <taxon>Ascomycota</taxon>
        <taxon>Pezizomycotina</taxon>
        <taxon>Lecanoromycetes</taxon>
        <taxon>OSLEUM clade</taxon>
        <taxon>Lecanoromycetidae</taxon>
        <taxon>Lecanorales</taxon>
        <taxon>Lecanorineae</taxon>
        <taxon>Stereocaulaceae</taxon>
        <taxon>Lepraria</taxon>
    </lineage>
</organism>
<feature type="domain" description="Ubiquitin-like" evidence="2">
    <location>
        <begin position="149"/>
        <end position="231"/>
    </location>
</feature>
<feature type="region of interest" description="Disordered" evidence="1">
    <location>
        <begin position="287"/>
        <end position="316"/>
    </location>
</feature>
<name>A0AAD9ZGL8_9LECA</name>
<evidence type="ECO:0000313" key="3">
    <source>
        <dbReference type="EMBL" id="KAK3178011.1"/>
    </source>
</evidence>
<dbReference type="EMBL" id="JASNWA010000003">
    <property type="protein sequence ID" value="KAK3178011.1"/>
    <property type="molecule type" value="Genomic_DNA"/>
</dbReference>
<reference evidence="3" key="1">
    <citation type="submission" date="2022-11" db="EMBL/GenBank/DDBJ databases">
        <title>Chromosomal genome sequence assembly and mating type (MAT) locus characterization of the leprose asexual lichenized fungus Lepraria neglecta (Nyl.) Erichsen.</title>
        <authorList>
            <person name="Allen J.L."/>
            <person name="Pfeffer B."/>
        </authorList>
    </citation>
    <scope>NUCLEOTIDE SEQUENCE</scope>
    <source>
        <strain evidence="3">Allen 5258</strain>
    </source>
</reference>
<dbReference type="PANTHER" id="PTHR38886:SF1">
    <property type="entry name" value="NACHT-NTPASE AND P-LOOP NTPASES N-TERMINAL DOMAIN-CONTAINING PROTEIN"/>
    <property type="match status" value="1"/>
</dbReference>